<dbReference type="Proteomes" id="UP000034690">
    <property type="component" value="Unassembled WGS sequence"/>
</dbReference>
<comment type="caution">
    <text evidence="11">The sequence shown here is derived from an EMBL/GenBank/DDBJ whole genome shotgun (WGS) entry which is preliminary data.</text>
</comment>
<sequence length="404" mass="45839">MEKIVVVMPAWNEEDNISKMIRELVDGEFPKINAEMHLLVVDNHSKDRTEEIVKEASKTRNNVHVIQQGDRSGLGWAYINGFKYAMKELGADAVMEMDADFQHPPRFVKPMVEAYLQGADYVIGSRYIQGGSIPKEWALFRKAISYFGNLFIRIVLLKPKIHDLTTGFRLTRVKGVLENMDLDNLMEPGRFAHKVDLLYQAIKNSKKTVEVPLEFASRTQEKSKFNTKEMIATFKVAIILGIKDKQRFIKFGTVGFVGYLVNAIALELFAGTSVTLSLANVFIGLRNTPLAFIAESSAWAAAFAAELAIINNFIFNNIWTFKEKKITGFFAIIKKFLAFNLSTVGAIVIQFIVIGIMVLVLGDTRLIRQLGILVAMPLVLSYNYVMYNLFIWKTWNLAKIFRKK</sequence>
<feature type="domain" description="Glycosyltransferase 2-like" evidence="9">
    <location>
        <begin position="6"/>
        <end position="174"/>
    </location>
</feature>
<keyword evidence="7 8" id="KW-0472">Membrane</keyword>
<evidence type="ECO:0000256" key="1">
    <source>
        <dbReference type="ARBA" id="ARBA00004141"/>
    </source>
</evidence>
<feature type="transmembrane region" description="Helical" evidence="8">
    <location>
        <begin position="366"/>
        <end position="385"/>
    </location>
</feature>
<evidence type="ECO:0000256" key="3">
    <source>
        <dbReference type="ARBA" id="ARBA00022676"/>
    </source>
</evidence>
<gene>
    <name evidence="11" type="ORF">UT40_C0019G0013</name>
</gene>
<dbReference type="GO" id="GO:0009247">
    <property type="term" value="P:glycolipid biosynthetic process"/>
    <property type="evidence" value="ECO:0007669"/>
    <property type="project" value="TreeGrafter"/>
</dbReference>
<evidence type="ECO:0000256" key="6">
    <source>
        <dbReference type="ARBA" id="ARBA00022989"/>
    </source>
</evidence>
<evidence type="ECO:0000256" key="2">
    <source>
        <dbReference type="ARBA" id="ARBA00006739"/>
    </source>
</evidence>
<keyword evidence="4 11" id="KW-0808">Transferase</keyword>
<proteinExistence type="inferred from homology"/>
<organism evidence="11 12">
    <name type="scientific">Candidatus Woesebacteria bacterium GW2011_GWA1_39_21b</name>
    <dbReference type="NCBI Taxonomy" id="1618551"/>
    <lineage>
        <taxon>Bacteria</taxon>
        <taxon>Candidatus Woeseibacteriota</taxon>
    </lineage>
</organism>
<dbReference type="EMBL" id="LBWQ01000019">
    <property type="protein sequence ID" value="KKR13331.1"/>
    <property type="molecule type" value="Genomic_DNA"/>
</dbReference>
<dbReference type="PANTHER" id="PTHR43398:SF1">
    <property type="entry name" value="DOLICHOL-PHOSPHATE MANNOSYLTRANSFERASE SUBUNIT 1"/>
    <property type="match status" value="1"/>
</dbReference>
<evidence type="ECO:0000259" key="10">
    <source>
        <dbReference type="Pfam" id="PF04138"/>
    </source>
</evidence>
<name>A0A0G0NKI7_9BACT</name>
<reference evidence="11 12" key="1">
    <citation type="journal article" date="2015" name="Nature">
        <title>rRNA introns, odd ribosomes, and small enigmatic genomes across a large radiation of phyla.</title>
        <authorList>
            <person name="Brown C.T."/>
            <person name="Hug L.A."/>
            <person name="Thomas B.C."/>
            <person name="Sharon I."/>
            <person name="Castelle C.J."/>
            <person name="Singh A."/>
            <person name="Wilkins M.J."/>
            <person name="Williams K.H."/>
            <person name="Banfield J.F."/>
        </authorList>
    </citation>
    <scope>NUCLEOTIDE SEQUENCE [LARGE SCALE GENOMIC DNA]</scope>
</reference>
<dbReference type="GO" id="GO:0004582">
    <property type="term" value="F:dolichyl-phosphate beta-D-mannosyltransferase activity"/>
    <property type="evidence" value="ECO:0007669"/>
    <property type="project" value="InterPro"/>
</dbReference>
<comment type="similarity">
    <text evidence="2">Belongs to the glycosyltransferase 2 family.</text>
</comment>
<evidence type="ECO:0000256" key="4">
    <source>
        <dbReference type="ARBA" id="ARBA00022679"/>
    </source>
</evidence>
<evidence type="ECO:0000256" key="7">
    <source>
        <dbReference type="ARBA" id="ARBA00023136"/>
    </source>
</evidence>
<dbReference type="InterPro" id="IPR029044">
    <property type="entry name" value="Nucleotide-diphossugar_trans"/>
</dbReference>
<feature type="domain" description="GtrA/DPMS transmembrane" evidence="10">
    <location>
        <begin position="250"/>
        <end position="392"/>
    </location>
</feature>
<feature type="transmembrane region" description="Helical" evidence="8">
    <location>
        <begin position="290"/>
        <end position="315"/>
    </location>
</feature>
<dbReference type="GO" id="GO:0000271">
    <property type="term" value="P:polysaccharide biosynthetic process"/>
    <property type="evidence" value="ECO:0007669"/>
    <property type="project" value="InterPro"/>
</dbReference>
<dbReference type="PANTHER" id="PTHR43398">
    <property type="entry name" value="DOLICHOL-PHOSPHATE MANNOSYLTRANSFERASE SUBUNIT 1"/>
    <property type="match status" value="1"/>
</dbReference>
<protein>
    <submittedName>
        <fullName evidence="11">Glycosyl transferase family 2</fullName>
    </submittedName>
</protein>
<dbReference type="Pfam" id="PF00535">
    <property type="entry name" value="Glycos_transf_2"/>
    <property type="match status" value="1"/>
</dbReference>
<evidence type="ECO:0000313" key="11">
    <source>
        <dbReference type="EMBL" id="KKR13331.1"/>
    </source>
</evidence>
<evidence type="ECO:0000256" key="5">
    <source>
        <dbReference type="ARBA" id="ARBA00022692"/>
    </source>
</evidence>
<dbReference type="Pfam" id="PF04138">
    <property type="entry name" value="GtrA_DPMS_TM"/>
    <property type="match status" value="1"/>
</dbReference>
<dbReference type="GO" id="GO:0016020">
    <property type="term" value="C:membrane"/>
    <property type="evidence" value="ECO:0007669"/>
    <property type="project" value="UniProtKB-SubCell"/>
</dbReference>
<evidence type="ECO:0000259" key="9">
    <source>
        <dbReference type="Pfam" id="PF00535"/>
    </source>
</evidence>
<dbReference type="InterPro" id="IPR039528">
    <property type="entry name" value="DPM1-like"/>
</dbReference>
<feature type="transmembrane region" description="Helical" evidence="8">
    <location>
        <begin position="336"/>
        <end position="360"/>
    </location>
</feature>
<accession>A0A0G0NKI7</accession>
<feature type="transmembrane region" description="Helical" evidence="8">
    <location>
        <begin position="248"/>
        <end position="270"/>
    </location>
</feature>
<dbReference type="AlphaFoldDB" id="A0A0G0NKI7"/>
<evidence type="ECO:0000313" key="12">
    <source>
        <dbReference type="Proteomes" id="UP000034690"/>
    </source>
</evidence>
<dbReference type="InterPro" id="IPR001173">
    <property type="entry name" value="Glyco_trans_2-like"/>
</dbReference>
<dbReference type="SUPFAM" id="SSF53448">
    <property type="entry name" value="Nucleotide-diphospho-sugar transferases"/>
    <property type="match status" value="1"/>
</dbReference>
<keyword evidence="6 8" id="KW-1133">Transmembrane helix</keyword>
<dbReference type="Gene3D" id="3.90.550.10">
    <property type="entry name" value="Spore Coat Polysaccharide Biosynthesis Protein SpsA, Chain A"/>
    <property type="match status" value="1"/>
</dbReference>
<comment type="subcellular location">
    <subcellularLocation>
        <location evidence="1">Membrane</location>
        <topology evidence="1">Multi-pass membrane protein</topology>
    </subcellularLocation>
</comment>
<dbReference type="InterPro" id="IPR007267">
    <property type="entry name" value="GtrA_DPMS_TM"/>
</dbReference>
<keyword evidence="3" id="KW-0328">Glycosyltransferase</keyword>
<evidence type="ECO:0000256" key="8">
    <source>
        <dbReference type="SAM" id="Phobius"/>
    </source>
</evidence>
<keyword evidence="5 8" id="KW-0812">Transmembrane</keyword>